<dbReference type="EMBL" id="RWGY01000408">
    <property type="protein sequence ID" value="TVU01669.1"/>
    <property type="molecule type" value="Genomic_DNA"/>
</dbReference>
<dbReference type="InterPro" id="IPR029466">
    <property type="entry name" value="NAM-associated_C"/>
</dbReference>
<dbReference type="Pfam" id="PF14303">
    <property type="entry name" value="NAM-associated"/>
    <property type="match status" value="1"/>
</dbReference>
<gene>
    <name evidence="4" type="ORF">EJB05_52872</name>
</gene>
<name>A0A5J9SRS7_9POAL</name>
<evidence type="ECO:0000313" key="5">
    <source>
        <dbReference type="Proteomes" id="UP000324897"/>
    </source>
</evidence>
<feature type="region of interest" description="Disordered" evidence="2">
    <location>
        <begin position="282"/>
        <end position="337"/>
    </location>
</feature>
<feature type="compositionally biased region" description="Low complexity" evidence="2">
    <location>
        <begin position="12"/>
        <end position="22"/>
    </location>
</feature>
<dbReference type="OrthoDB" id="671662at2759"/>
<sequence length="452" mass="50514">MAPRAPVRALTAPGGAPRAARGGSTGVRARSASGGILEKAAVGSRGRKRRRRPSPDQPATSEESSTARSTARSGWRPAQLGMDPNQSNDGSQGGFPGGSQRGFPGWNPYMYGYHGPPSWLPPGLAQFTPNVSMMHPTQTAPQVFQPTDVNLHMQHDEEEVEEIPASSAPKGKGKRTKLDNFNPNEDVNLVKSWLEISLDPITKRTLRSLQSRWDIIKAEVGKFASVYADVIRENPSGMSDADKTTHAATIFAGIYKHSFPYMHCWEIMKDEPKWQDPKSRAFANTARGDGFGEDRTNLGDDNSVPTESGEKRPMGRDRAKALKKKANSDAGSASSSEYAERMQEISFQKMSIMQEESVKKTDRFQQLACIDEKRYDEMRSHNAAVFLLEQEKVRIMREKHERKQAEAEKQEDERILAIDLEAVTPAQRVYYQALQEEIIEKIEARRRKRQGN</sequence>
<protein>
    <recommendedName>
        <fullName evidence="3">No apical meristem-associated C-terminal domain-containing protein</fullName>
    </recommendedName>
</protein>
<feature type="compositionally biased region" description="Gly residues" evidence="2">
    <location>
        <begin position="91"/>
        <end position="100"/>
    </location>
</feature>
<evidence type="ECO:0000256" key="2">
    <source>
        <dbReference type="SAM" id="MobiDB-lite"/>
    </source>
</evidence>
<feature type="region of interest" description="Disordered" evidence="2">
    <location>
        <begin position="1"/>
        <end position="101"/>
    </location>
</feature>
<keyword evidence="5" id="KW-1185">Reference proteome</keyword>
<organism evidence="4 5">
    <name type="scientific">Eragrostis curvula</name>
    <name type="common">weeping love grass</name>
    <dbReference type="NCBI Taxonomy" id="38414"/>
    <lineage>
        <taxon>Eukaryota</taxon>
        <taxon>Viridiplantae</taxon>
        <taxon>Streptophyta</taxon>
        <taxon>Embryophyta</taxon>
        <taxon>Tracheophyta</taxon>
        <taxon>Spermatophyta</taxon>
        <taxon>Magnoliopsida</taxon>
        <taxon>Liliopsida</taxon>
        <taxon>Poales</taxon>
        <taxon>Poaceae</taxon>
        <taxon>PACMAD clade</taxon>
        <taxon>Chloridoideae</taxon>
        <taxon>Eragrostideae</taxon>
        <taxon>Eragrostidinae</taxon>
        <taxon>Eragrostis</taxon>
    </lineage>
</organism>
<dbReference type="PANTHER" id="PTHR45125">
    <property type="entry name" value="F21J9.4-RELATED"/>
    <property type="match status" value="1"/>
</dbReference>
<dbReference type="PANTHER" id="PTHR45125:SF3">
    <property type="entry name" value="NO-APICAL-MERISTEM-ASSOCIATED CARBOXY-TERMINAL DOMAIN PROTEIN"/>
    <property type="match status" value="1"/>
</dbReference>
<feature type="region of interest" description="Disordered" evidence="2">
    <location>
        <begin position="155"/>
        <end position="179"/>
    </location>
</feature>
<proteinExistence type="predicted"/>
<feature type="domain" description="No apical meristem-associated C-terminal" evidence="3">
    <location>
        <begin position="258"/>
        <end position="438"/>
    </location>
</feature>
<comment type="caution">
    <text evidence="4">The sequence shown here is derived from an EMBL/GenBank/DDBJ whole genome shotgun (WGS) entry which is preliminary data.</text>
</comment>
<feature type="non-terminal residue" evidence="4">
    <location>
        <position position="1"/>
    </location>
</feature>
<feature type="coiled-coil region" evidence="1">
    <location>
        <begin position="388"/>
        <end position="415"/>
    </location>
</feature>
<feature type="compositionally biased region" description="Low complexity" evidence="2">
    <location>
        <begin position="59"/>
        <end position="73"/>
    </location>
</feature>
<feature type="compositionally biased region" description="Basic and acidic residues" evidence="2">
    <location>
        <begin position="308"/>
        <end position="320"/>
    </location>
</feature>
<evidence type="ECO:0000256" key="1">
    <source>
        <dbReference type="SAM" id="Coils"/>
    </source>
</evidence>
<dbReference type="AlphaFoldDB" id="A0A5J9SRS7"/>
<evidence type="ECO:0000313" key="4">
    <source>
        <dbReference type="EMBL" id="TVU01669.1"/>
    </source>
</evidence>
<keyword evidence="1" id="KW-0175">Coiled coil</keyword>
<dbReference type="Proteomes" id="UP000324897">
    <property type="component" value="Unassembled WGS sequence"/>
</dbReference>
<evidence type="ECO:0000259" key="3">
    <source>
        <dbReference type="Pfam" id="PF14303"/>
    </source>
</evidence>
<reference evidence="4 5" key="1">
    <citation type="journal article" date="2019" name="Sci. Rep.">
        <title>A high-quality genome of Eragrostis curvula grass provides insights into Poaceae evolution and supports new strategies to enhance forage quality.</title>
        <authorList>
            <person name="Carballo J."/>
            <person name="Santos B.A.C.M."/>
            <person name="Zappacosta D."/>
            <person name="Garbus I."/>
            <person name="Selva J.P."/>
            <person name="Gallo C.A."/>
            <person name="Diaz A."/>
            <person name="Albertini E."/>
            <person name="Caccamo M."/>
            <person name="Echenique V."/>
        </authorList>
    </citation>
    <scope>NUCLEOTIDE SEQUENCE [LARGE SCALE GENOMIC DNA]</scope>
    <source>
        <strain evidence="5">cv. Victoria</strain>
        <tissue evidence="4">Leaf</tissue>
    </source>
</reference>
<accession>A0A5J9SRS7</accession>
<dbReference type="Gramene" id="TVU01669">
    <property type="protein sequence ID" value="TVU01669"/>
    <property type="gene ID" value="EJB05_52872"/>
</dbReference>